<dbReference type="GO" id="GO:0003677">
    <property type="term" value="F:DNA binding"/>
    <property type="evidence" value="ECO:0007669"/>
    <property type="project" value="UniProtKB-UniRule"/>
</dbReference>
<feature type="domain" description="TACO1/YebC-like N-terminal" evidence="8">
    <location>
        <begin position="5"/>
        <end position="76"/>
    </location>
</feature>
<dbReference type="InterPro" id="IPR017856">
    <property type="entry name" value="Integrase-like_N"/>
</dbReference>
<keyword evidence="3 6" id="KW-0805">Transcription regulation</keyword>
<dbReference type="InterPro" id="IPR026564">
    <property type="entry name" value="Transcrip_reg_TACO1-like_dom3"/>
</dbReference>
<dbReference type="SUPFAM" id="SSF75625">
    <property type="entry name" value="YebC-like"/>
    <property type="match status" value="1"/>
</dbReference>
<dbReference type="NCBIfam" id="TIGR01033">
    <property type="entry name" value="YebC/PmpR family DNA-binding transcriptional regulator"/>
    <property type="match status" value="1"/>
</dbReference>
<dbReference type="PATRIC" id="fig|1162668.3.peg.1190"/>
<dbReference type="RefSeq" id="WP_014449222.1">
    <property type="nucleotide sequence ID" value="NC_017094.1"/>
</dbReference>
<sequence length="249" mass="27533">MSGHSKWATTKHKKAIIDSKRGKIFTRHAKEIAVAARIGGGDPEGNPRLRTAILKAREDNMPQDNIKKAIQRGTGEIPGAQYEEYQFEGHGPKGVAIILKVMTDNKNRTVPELRTIFSKNGGALGENGCVSWMFDSKGLITVDKSSLPEDQVMDLALEAGADDAVIHEDVYEFLTAPQDFSHVLEVIKSKKITPSFAEVTMIPQTTVPLEGKDAQTMMRLMEMLEDHDDVQHVYANFDIPDDILESLSS</sequence>
<dbReference type="InterPro" id="IPR048300">
    <property type="entry name" value="TACO1_YebC-like_2nd/3rd_dom"/>
</dbReference>
<dbReference type="Pfam" id="PF20772">
    <property type="entry name" value="TACO1_YebC_N"/>
    <property type="match status" value="1"/>
</dbReference>
<comment type="similarity">
    <text evidence="1 6">Belongs to the TACO1 family.</text>
</comment>
<dbReference type="KEGG" id="lfc:LFE_1028"/>
<dbReference type="HAMAP" id="MF_00693">
    <property type="entry name" value="Transcrip_reg_TACO1"/>
    <property type="match status" value="1"/>
</dbReference>
<dbReference type="GO" id="GO:0005829">
    <property type="term" value="C:cytosol"/>
    <property type="evidence" value="ECO:0007669"/>
    <property type="project" value="TreeGrafter"/>
</dbReference>
<evidence type="ECO:0000313" key="9">
    <source>
        <dbReference type="EMBL" id="BAM06731.1"/>
    </source>
</evidence>
<dbReference type="STRING" id="1162668.LFE_1028"/>
<dbReference type="AlphaFoldDB" id="I0IN82"/>
<keyword evidence="4 6" id="KW-0238">DNA-binding</keyword>
<organism evidence="9 10">
    <name type="scientific">Leptospirillum ferrooxidans (strain C2-3)</name>
    <dbReference type="NCBI Taxonomy" id="1162668"/>
    <lineage>
        <taxon>Bacteria</taxon>
        <taxon>Pseudomonadati</taxon>
        <taxon>Nitrospirota</taxon>
        <taxon>Nitrospiria</taxon>
        <taxon>Nitrospirales</taxon>
        <taxon>Nitrospiraceae</taxon>
        <taxon>Leptospirillum</taxon>
    </lineage>
</organism>
<dbReference type="PANTHER" id="PTHR12532">
    <property type="entry name" value="TRANSLATIONAL ACTIVATOR OF CYTOCHROME C OXIDASE 1"/>
    <property type="match status" value="1"/>
</dbReference>
<dbReference type="HOGENOM" id="CLU_062974_2_2_0"/>
<evidence type="ECO:0000256" key="4">
    <source>
        <dbReference type="ARBA" id="ARBA00023125"/>
    </source>
</evidence>
<evidence type="ECO:0000256" key="6">
    <source>
        <dbReference type="HAMAP-Rule" id="MF_00693"/>
    </source>
</evidence>
<dbReference type="Proteomes" id="UP000007382">
    <property type="component" value="Chromosome"/>
</dbReference>
<evidence type="ECO:0000313" key="10">
    <source>
        <dbReference type="Proteomes" id="UP000007382"/>
    </source>
</evidence>
<dbReference type="PANTHER" id="PTHR12532:SF6">
    <property type="entry name" value="TRANSCRIPTIONAL REGULATORY PROTEIN YEBC-RELATED"/>
    <property type="match status" value="1"/>
</dbReference>
<dbReference type="Gene3D" id="3.30.70.980">
    <property type="match status" value="2"/>
</dbReference>
<protein>
    <recommendedName>
        <fullName evidence="6">Probable transcriptional regulatory protein LFE_1028</fullName>
    </recommendedName>
</protein>
<comment type="subcellular location">
    <subcellularLocation>
        <location evidence="6">Cytoplasm</location>
    </subcellularLocation>
</comment>
<keyword evidence="10" id="KW-1185">Reference proteome</keyword>
<gene>
    <name evidence="9" type="ordered locus">LFE_1028</name>
</gene>
<dbReference type="Pfam" id="PF01709">
    <property type="entry name" value="Transcrip_reg"/>
    <property type="match status" value="1"/>
</dbReference>
<evidence type="ECO:0000259" key="7">
    <source>
        <dbReference type="Pfam" id="PF01709"/>
    </source>
</evidence>
<evidence type="ECO:0000256" key="3">
    <source>
        <dbReference type="ARBA" id="ARBA00023015"/>
    </source>
</evidence>
<dbReference type="GO" id="GO:0006355">
    <property type="term" value="P:regulation of DNA-templated transcription"/>
    <property type="evidence" value="ECO:0007669"/>
    <property type="project" value="UniProtKB-UniRule"/>
</dbReference>
<accession>I0IN82</accession>
<dbReference type="EMBL" id="AP012342">
    <property type="protein sequence ID" value="BAM06731.1"/>
    <property type="molecule type" value="Genomic_DNA"/>
</dbReference>
<evidence type="ECO:0000256" key="1">
    <source>
        <dbReference type="ARBA" id="ARBA00008724"/>
    </source>
</evidence>
<evidence type="ECO:0000259" key="8">
    <source>
        <dbReference type="Pfam" id="PF20772"/>
    </source>
</evidence>
<keyword evidence="2 6" id="KW-0963">Cytoplasm</keyword>
<keyword evidence="5 6" id="KW-0804">Transcription</keyword>
<reference evidence="10" key="2">
    <citation type="submission" date="2012-03" db="EMBL/GenBank/DDBJ databases">
        <title>The complete genome sequence of the pioneer microbe on fresh volcanic deposit, Leptospirillum ferrooxidans strain C2-3.</title>
        <authorList>
            <person name="Fujimura R."/>
            <person name="Sato Y."/>
            <person name="Nishizawa T."/>
            <person name="Nanba K."/>
            <person name="Oshima K."/>
            <person name="Hattori M."/>
            <person name="Kamijo T."/>
            <person name="Ohta H."/>
        </authorList>
    </citation>
    <scope>NUCLEOTIDE SEQUENCE [LARGE SCALE GENOMIC DNA]</scope>
    <source>
        <strain evidence="10">C2-3</strain>
    </source>
</reference>
<evidence type="ECO:0000256" key="2">
    <source>
        <dbReference type="ARBA" id="ARBA00022490"/>
    </source>
</evidence>
<dbReference type="Gene3D" id="1.10.10.200">
    <property type="match status" value="1"/>
</dbReference>
<dbReference type="InterPro" id="IPR002876">
    <property type="entry name" value="Transcrip_reg_TACO1-like"/>
</dbReference>
<dbReference type="NCBIfam" id="NF009044">
    <property type="entry name" value="PRK12378.1"/>
    <property type="match status" value="1"/>
</dbReference>
<feature type="domain" description="TACO1/YebC-like second and third" evidence="7">
    <location>
        <begin position="82"/>
        <end position="237"/>
    </location>
</feature>
<name>I0IN82_LEPFC</name>
<dbReference type="InterPro" id="IPR029072">
    <property type="entry name" value="YebC-like"/>
</dbReference>
<dbReference type="OrthoDB" id="9781053at2"/>
<dbReference type="FunFam" id="1.10.10.200:FF:000002">
    <property type="entry name" value="Probable transcriptional regulatory protein CLM62_37755"/>
    <property type="match status" value="1"/>
</dbReference>
<dbReference type="InterPro" id="IPR049083">
    <property type="entry name" value="TACO1_YebC_N"/>
</dbReference>
<dbReference type="NCBIfam" id="NF001030">
    <property type="entry name" value="PRK00110.1"/>
    <property type="match status" value="1"/>
</dbReference>
<proteinExistence type="inferred from homology"/>
<dbReference type="eggNOG" id="COG0217">
    <property type="taxonomic scope" value="Bacteria"/>
</dbReference>
<evidence type="ECO:0000256" key="5">
    <source>
        <dbReference type="ARBA" id="ARBA00023163"/>
    </source>
</evidence>
<reference evidence="9 10" key="1">
    <citation type="journal article" date="2012" name="J. Bacteriol.">
        <title>Complete Genome Sequence of Leptospirillum ferrooxidans Strain C2-3, Isolated from a Fresh Volcanic Ash Deposit on the Island of Miyake, Japan.</title>
        <authorList>
            <person name="Fujimura R."/>
            <person name="Sato Y."/>
            <person name="Nishizawa T."/>
            <person name="Oshima K."/>
            <person name="Kim S.-W."/>
            <person name="Hattori M."/>
            <person name="Kamijo T."/>
            <person name="Ohta H."/>
        </authorList>
    </citation>
    <scope>NUCLEOTIDE SEQUENCE [LARGE SCALE GENOMIC DNA]</scope>
    <source>
        <strain evidence="9 10">C2-3</strain>
    </source>
</reference>